<comment type="caution">
    <text evidence="5">The sequence shown here is derived from an EMBL/GenBank/DDBJ whole genome shotgun (WGS) entry which is preliminary data.</text>
</comment>
<dbReference type="PROSITE" id="PS50158">
    <property type="entry name" value="ZF_CCHC"/>
    <property type="match status" value="1"/>
</dbReference>
<keyword evidence="1" id="KW-0863">Zinc-finger</keyword>
<evidence type="ECO:0000256" key="3">
    <source>
        <dbReference type="SAM" id="MobiDB-lite"/>
    </source>
</evidence>
<name>A0ABR0A9Z7_9CRUS</name>
<dbReference type="InterPro" id="IPR036875">
    <property type="entry name" value="Znf_CCHC_sf"/>
</dbReference>
<evidence type="ECO:0000313" key="5">
    <source>
        <dbReference type="EMBL" id="KAK4021834.1"/>
    </source>
</evidence>
<feature type="coiled-coil region" evidence="2">
    <location>
        <begin position="363"/>
        <end position="390"/>
    </location>
</feature>
<dbReference type="PANTHER" id="PTHR33223:SF6">
    <property type="entry name" value="CCHC-TYPE DOMAIN-CONTAINING PROTEIN"/>
    <property type="match status" value="1"/>
</dbReference>
<feature type="region of interest" description="Disordered" evidence="3">
    <location>
        <begin position="710"/>
        <end position="734"/>
    </location>
</feature>
<feature type="compositionally biased region" description="Basic and acidic residues" evidence="3">
    <location>
        <begin position="711"/>
        <end position="722"/>
    </location>
</feature>
<evidence type="ECO:0000256" key="2">
    <source>
        <dbReference type="SAM" id="Coils"/>
    </source>
</evidence>
<organism evidence="5 6">
    <name type="scientific">Daphnia magna</name>
    <dbReference type="NCBI Taxonomy" id="35525"/>
    <lineage>
        <taxon>Eukaryota</taxon>
        <taxon>Metazoa</taxon>
        <taxon>Ecdysozoa</taxon>
        <taxon>Arthropoda</taxon>
        <taxon>Crustacea</taxon>
        <taxon>Branchiopoda</taxon>
        <taxon>Diplostraca</taxon>
        <taxon>Cladocera</taxon>
        <taxon>Anomopoda</taxon>
        <taxon>Daphniidae</taxon>
        <taxon>Daphnia</taxon>
    </lineage>
</organism>
<evidence type="ECO:0000259" key="4">
    <source>
        <dbReference type="PROSITE" id="PS50158"/>
    </source>
</evidence>
<keyword evidence="2" id="KW-0175">Coiled coil</keyword>
<accession>A0ABR0A9Z7</accession>
<feature type="compositionally biased region" description="Low complexity" evidence="3">
    <location>
        <begin position="763"/>
        <end position="780"/>
    </location>
</feature>
<dbReference type="EMBL" id="JAOYFB010000036">
    <property type="protein sequence ID" value="KAK4021834.1"/>
    <property type="molecule type" value="Genomic_DNA"/>
</dbReference>
<sequence length="942" mass="105928">MLSPSSMEIDPPISLTPDSGALAIVEKGVQLRDNYPEGGSDNDLSTSSTARSVPYTRKSHPKQITARQITDSNPDTSESVIKDLQSQLKQLTENQPSGRPTNEKREKIANLKQQILNHQTEIQNATSALALVQTQHLQLQQAHFDAALSSISQQATNERIIGEAQSHIASIQTDKHFLESQAHQLLQANSQLEHLLSEKILELETSKLEILALKSDFNNQIDNANKTLVSLQEQALKDNADISDLKTHLRNRTDTQTVLEAKVKSLAEDLSQHATQYSKQTIDVNTQLKALQTQLSETSKEKTDIQQTLSNKIALLEQENTSLQTTLNCLKDLPHDTVSDETPSLRQIAVDLQTSNNHLIGEQKALQETISQLNGKIDHLELLLNNATSSNSSKEIEINSLKQSLSFAVSKFSNQSLELNQIKETSERQRSIIETLKTSPASNIISNVIDRCNAEHLARVTRMLSQDQPTPIMASASDLGELVSIPLREKIPRFSGYLGDISVQDWFQEAERIAKGANWSKEQMKRYFSERFTKLALSFQEEIDDPNYPDPVVSYQDWKELIIQEFKDPTENQYFKNELNEIKQKPNERVRDFRARIEKIFIKGYGENMFRSKNETLASVRDDILKAAFENGLKSDLHAGYENRITATATYDVAIATATEVESIQTRKHSSARARQPDLSAINLSHELLSSDIEDLKRKFEGLTCSSVETLQDKRSKSKDKPIASTLSSSASIPSGLSLNAKAVRFSPNVGGEGILGRRSPSDTDFSTSPSRSTGRPTSPYNRHGSRSPYDRSHSPSPHTNRHSPIPYKRPRSRSPFPNTRSSTPYPEARSPSPFNRNRSPNPFANQTYVNQPTNLAKPPYRNHPYTKELPPFKDAQQHNTYQPPYYRQFNNSYQNVYPGAPRVNNPRTPKNSQLRCFKCGKPGHFKAECLQSSFRGRYPPH</sequence>
<gene>
    <name evidence="5" type="ORF">OUZ56_003743</name>
</gene>
<dbReference type="SMART" id="SM00343">
    <property type="entry name" value="ZnF_C2HC"/>
    <property type="match status" value="1"/>
</dbReference>
<reference evidence="5 6" key="1">
    <citation type="journal article" date="2023" name="Nucleic Acids Res.">
        <title>The hologenome of Daphnia magna reveals possible DNA methylation and microbiome-mediated evolution of the host genome.</title>
        <authorList>
            <person name="Chaturvedi A."/>
            <person name="Li X."/>
            <person name="Dhandapani V."/>
            <person name="Marshall H."/>
            <person name="Kissane S."/>
            <person name="Cuenca-Cambronero M."/>
            <person name="Asole G."/>
            <person name="Calvet F."/>
            <person name="Ruiz-Romero M."/>
            <person name="Marangio P."/>
            <person name="Guigo R."/>
            <person name="Rago D."/>
            <person name="Mirbahai L."/>
            <person name="Eastwood N."/>
            <person name="Colbourne J.K."/>
            <person name="Zhou J."/>
            <person name="Mallon E."/>
            <person name="Orsini L."/>
        </authorList>
    </citation>
    <scope>NUCLEOTIDE SEQUENCE [LARGE SCALE GENOMIC DNA]</scope>
    <source>
        <strain evidence="5">LRV0_1</strain>
    </source>
</reference>
<evidence type="ECO:0000256" key="1">
    <source>
        <dbReference type="PROSITE-ProRule" id="PRU00047"/>
    </source>
</evidence>
<feature type="compositionally biased region" description="Low complexity" evidence="3">
    <location>
        <begin position="829"/>
        <end position="846"/>
    </location>
</feature>
<feature type="coiled-coil region" evidence="2">
    <location>
        <begin position="178"/>
        <end position="234"/>
    </location>
</feature>
<dbReference type="PANTHER" id="PTHR33223">
    <property type="entry name" value="CCHC-TYPE DOMAIN-CONTAINING PROTEIN"/>
    <property type="match status" value="1"/>
</dbReference>
<protein>
    <recommendedName>
        <fullName evidence="4">CCHC-type domain-containing protein</fullName>
    </recommendedName>
</protein>
<evidence type="ECO:0000313" key="6">
    <source>
        <dbReference type="Proteomes" id="UP001234178"/>
    </source>
</evidence>
<feature type="compositionally biased region" description="Polar residues" evidence="3">
    <location>
        <begin position="65"/>
        <end position="78"/>
    </location>
</feature>
<feature type="region of interest" description="Disordered" evidence="3">
    <location>
        <begin position="32"/>
        <end position="78"/>
    </location>
</feature>
<keyword evidence="1" id="KW-0479">Metal-binding</keyword>
<feature type="compositionally biased region" description="Polar residues" evidence="3">
    <location>
        <begin position="42"/>
        <end position="51"/>
    </location>
</feature>
<dbReference type="Pfam" id="PF00098">
    <property type="entry name" value="zf-CCHC"/>
    <property type="match status" value="1"/>
</dbReference>
<feature type="region of interest" description="Disordered" evidence="3">
    <location>
        <begin position="749"/>
        <end position="880"/>
    </location>
</feature>
<proteinExistence type="predicted"/>
<dbReference type="SUPFAM" id="SSF57756">
    <property type="entry name" value="Retrovirus zinc finger-like domains"/>
    <property type="match status" value="1"/>
</dbReference>
<feature type="domain" description="CCHC-type" evidence="4">
    <location>
        <begin position="916"/>
        <end position="930"/>
    </location>
</feature>
<keyword evidence="1" id="KW-0862">Zinc</keyword>
<feature type="coiled-coil region" evidence="2">
    <location>
        <begin position="101"/>
        <end position="128"/>
    </location>
</feature>
<feature type="compositionally biased region" description="Polar residues" evidence="3">
    <location>
        <begin position="816"/>
        <end position="825"/>
    </location>
</feature>
<feature type="compositionally biased region" description="Low complexity" evidence="3">
    <location>
        <begin position="723"/>
        <end position="734"/>
    </location>
</feature>
<keyword evidence="6" id="KW-1185">Reference proteome</keyword>
<feature type="coiled-coil region" evidence="2">
    <location>
        <begin position="288"/>
        <end position="333"/>
    </location>
</feature>
<dbReference type="Proteomes" id="UP001234178">
    <property type="component" value="Unassembled WGS sequence"/>
</dbReference>
<dbReference type="InterPro" id="IPR001878">
    <property type="entry name" value="Znf_CCHC"/>
</dbReference>